<feature type="domain" description="DUF5606" evidence="2">
    <location>
        <begin position="5"/>
        <end position="49"/>
    </location>
</feature>
<feature type="region of interest" description="Disordered" evidence="1">
    <location>
        <begin position="146"/>
        <end position="229"/>
    </location>
</feature>
<evidence type="ECO:0000313" key="4">
    <source>
        <dbReference type="EMBL" id="THU41968.1"/>
    </source>
</evidence>
<dbReference type="InterPro" id="IPR049281">
    <property type="entry name" value="BVU_3817-like_C_sf"/>
</dbReference>
<feature type="compositionally biased region" description="Basic and acidic residues" evidence="1">
    <location>
        <begin position="146"/>
        <end position="173"/>
    </location>
</feature>
<evidence type="ECO:0000256" key="1">
    <source>
        <dbReference type="SAM" id="MobiDB-lite"/>
    </source>
</evidence>
<dbReference type="Proteomes" id="UP000306918">
    <property type="component" value="Unassembled WGS sequence"/>
</dbReference>
<dbReference type="OrthoDB" id="675198at2"/>
<protein>
    <submittedName>
        <fullName evidence="4">Uncharacterized protein</fullName>
    </submittedName>
</protein>
<dbReference type="RefSeq" id="WP_136576455.1">
    <property type="nucleotide sequence ID" value="NZ_STFF01000001.1"/>
</dbReference>
<evidence type="ECO:0000259" key="3">
    <source>
        <dbReference type="Pfam" id="PF21186"/>
    </source>
</evidence>
<proteinExistence type="predicted"/>
<sequence length="229" mass="25360">MEYAKIVAVTGLPGLFELVSSKSDGAIVRSLEDKSTKFVSSRIHNFSHLESIEVYTVRDNVNLVDIFTAMDSSGEKMPDEKDNAAVKKYFEKVYPDLDFDRVYSSDMKKMVKWFGVLKSNNIEIKLREAAPEEELVEEAVAVEEKAAVKEEKPKAAKKEKEVAGDEEKKEAAPKKKAAPKAKKEEGDAGEEKKEAAPKKKAAPKAKKEEGDAEEAPAKKKAAPKKDAKK</sequence>
<dbReference type="Pfam" id="PF21186">
    <property type="entry name" value="DUF6852"/>
    <property type="match status" value="1"/>
</dbReference>
<comment type="caution">
    <text evidence="4">The sequence shown here is derived from an EMBL/GenBank/DDBJ whole genome shotgun (WGS) entry which is preliminary data.</text>
</comment>
<gene>
    <name evidence="4" type="ORF">FAM09_07655</name>
</gene>
<feature type="compositionally biased region" description="Basic and acidic residues" evidence="1">
    <location>
        <begin position="181"/>
        <end position="197"/>
    </location>
</feature>
<name>A0A4S8I1C4_9BACT</name>
<dbReference type="Pfam" id="PF18347">
    <property type="entry name" value="DUF5606"/>
    <property type="match status" value="1"/>
</dbReference>
<evidence type="ECO:0000259" key="2">
    <source>
        <dbReference type="Pfam" id="PF18347"/>
    </source>
</evidence>
<dbReference type="Gene3D" id="1.10.10.1650">
    <property type="match status" value="1"/>
</dbReference>
<keyword evidence="5" id="KW-1185">Reference proteome</keyword>
<dbReference type="InterPro" id="IPR049282">
    <property type="entry name" value="BVU_3817_N_sf"/>
</dbReference>
<organism evidence="4 5">
    <name type="scientific">Niastella caeni</name>
    <dbReference type="NCBI Taxonomy" id="2569763"/>
    <lineage>
        <taxon>Bacteria</taxon>
        <taxon>Pseudomonadati</taxon>
        <taxon>Bacteroidota</taxon>
        <taxon>Chitinophagia</taxon>
        <taxon>Chitinophagales</taxon>
        <taxon>Chitinophagaceae</taxon>
        <taxon>Niastella</taxon>
    </lineage>
</organism>
<dbReference type="InterPro" id="IPR041218">
    <property type="entry name" value="DUF5606"/>
</dbReference>
<evidence type="ECO:0000313" key="5">
    <source>
        <dbReference type="Proteomes" id="UP000306918"/>
    </source>
</evidence>
<dbReference type="AlphaFoldDB" id="A0A4S8I1C4"/>
<accession>A0A4S8I1C4</accession>
<dbReference type="EMBL" id="STFF01000001">
    <property type="protein sequence ID" value="THU41968.1"/>
    <property type="molecule type" value="Genomic_DNA"/>
</dbReference>
<feature type="domain" description="DUF6852" evidence="3">
    <location>
        <begin position="52"/>
        <end position="117"/>
    </location>
</feature>
<dbReference type="Gene3D" id="2.30.30.730">
    <property type="match status" value="1"/>
</dbReference>
<dbReference type="InterPro" id="IPR049280">
    <property type="entry name" value="DUF6852"/>
</dbReference>
<reference evidence="4 5" key="1">
    <citation type="submission" date="2019-04" db="EMBL/GenBank/DDBJ databases">
        <title>Niastella caeni sp. nov., isolated from activated sludge.</title>
        <authorList>
            <person name="Sheng M."/>
        </authorList>
    </citation>
    <scope>NUCLEOTIDE SEQUENCE [LARGE SCALE GENOMIC DNA]</scope>
    <source>
        <strain evidence="4 5">HX-2-15</strain>
    </source>
</reference>